<evidence type="ECO:0000313" key="1">
    <source>
        <dbReference type="EMBL" id="QIG73139.1"/>
    </source>
</evidence>
<accession>A0A7S5RIU3</accession>
<evidence type="ECO:0000313" key="2">
    <source>
        <dbReference type="Proteomes" id="UP000642258"/>
    </source>
</evidence>
<reference evidence="1 2" key="1">
    <citation type="submission" date="2020-01" db="EMBL/GenBank/DDBJ databases">
        <title>Patterns of diversity and host range of bacteriophage communities associated with bean-nodulatin bacteria.</title>
        <authorList>
            <person name="Vann Cauwenberghe J."/>
            <person name="Santamaria R.I."/>
            <person name="Bustos P."/>
            <person name="Juarez S."/>
            <person name="Gonzalez V."/>
        </authorList>
    </citation>
    <scope>NUCLEOTIDE SEQUENCE [LARGE SCALE GENOMIC DNA]</scope>
</reference>
<keyword evidence="2" id="KW-1185">Reference proteome</keyword>
<dbReference type="Proteomes" id="UP000642258">
    <property type="component" value="Segment"/>
</dbReference>
<dbReference type="EMBL" id="MN988528">
    <property type="protein sequence ID" value="QIG73139.1"/>
    <property type="molecule type" value="Genomic_DNA"/>
</dbReference>
<proteinExistence type="predicted"/>
<protein>
    <submittedName>
        <fullName evidence="1">Uncharacterized protein</fullName>
    </submittedName>
</protein>
<sequence>MCDPLTLFGLFGGALGLAGSIAAPKPAKAPAVVELPDTAAQAEAARDSGAIVRVGAGKDDKTTDTKAVDQAVTQETRVFGRPVGGLGKSGLSI</sequence>
<name>A0A7S5RIU3_9CAUD</name>
<gene>
    <name evidence="1" type="ORF">EVC00_033</name>
</gene>
<organism evidence="1 2">
    <name type="scientific">Rhizobium phage RHph_N37</name>
    <dbReference type="NCBI Taxonomy" id="2509749"/>
    <lineage>
        <taxon>Viruses</taxon>
        <taxon>Duplodnaviria</taxon>
        <taxon>Heunggongvirae</taxon>
        <taxon>Uroviricota</taxon>
        <taxon>Caudoviricetes</taxon>
        <taxon>Autographivirales</taxon>
        <taxon>Dunnvirinae</taxon>
        <taxon>Cuernavacavirus</taxon>
        <taxon>Cuernavacavirus RHphN37</taxon>
    </lineage>
</organism>